<organism evidence="11 12">
    <name type="scientific">Tetragonisca angustula</name>
    <dbReference type="NCBI Taxonomy" id="166442"/>
    <lineage>
        <taxon>Eukaryota</taxon>
        <taxon>Metazoa</taxon>
        <taxon>Ecdysozoa</taxon>
        <taxon>Arthropoda</taxon>
        <taxon>Hexapoda</taxon>
        <taxon>Insecta</taxon>
        <taxon>Pterygota</taxon>
        <taxon>Neoptera</taxon>
        <taxon>Endopterygota</taxon>
        <taxon>Hymenoptera</taxon>
        <taxon>Apocrita</taxon>
        <taxon>Aculeata</taxon>
        <taxon>Apoidea</taxon>
        <taxon>Anthophila</taxon>
        <taxon>Apidae</taxon>
        <taxon>Tetragonisca</taxon>
    </lineage>
</organism>
<gene>
    <name evidence="11" type="ORF">QLX08_001099</name>
</gene>
<keyword evidence="3 10" id="KW-0716">Sensory transduction</keyword>
<dbReference type="GO" id="GO:0004984">
    <property type="term" value="F:olfactory receptor activity"/>
    <property type="evidence" value="ECO:0007669"/>
    <property type="project" value="InterPro"/>
</dbReference>
<keyword evidence="5 10" id="KW-0552">Olfaction</keyword>
<proteinExistence type="inferred from homology"/>
<dbReference type="InterPro" id="IPR004117">
    <property type="entry name" value="7tm6_olfct_rcpt"/>
</dbReference>
<dbReference type="Proteomes" id="UP001432146">
    <property type="component" value="Unassembled WGS sequence"/>
</dbReference>
<evidence type="ECO:0000256" key="7">
    <source>
        <dbReference type="ARBA" id="ARBA00023136"/>
    </source>
</evidence>
<protein>
    <recommendedName>
        <fullName evidence="10">Odorant receptor</fullName>
    </recommendedName>
</protein>
<dbReference type="GO" id="GO:0005549">
    <property type="term" value="F:odorant binding"/>
    <property type="evidence" value="ECO:0007669"/>
    <property type="project" value="InterPro"/>
</dbReference>
<evidence type="ECO:0000256" key="9">
    <source>
        <dbReference type="ARBA" id="ARBA00023224"/>
    </source>
</evidence>
<name>A0AAW1AGN2_9HYME</name>
<keyword evidence="7 10" id="KW-0472">Membrane</keyword>
<dbReference type="Pfam" id="PF02949">
    <property type="entry name" value="7tm_6"/>
    <property type="match status" value="1"/>
</dbReference>
<feature type="transmembrane region" description="Helical" evidence="10">
    <location>
        <begin position="46"/>
        <end position="65"/>
    </location>
</feature>
<comment type="similarity">
    <text evidence="10">Belongs to the insect chemoreceptor superfamily. Heteromeric odorant receptor channel (TC 1.A.69) family.</text>
</comment>
<keyword evidence="9 10" id="KW-0807">Transducer</keyword>
<evidence type="ECO:0000313" key="12">
    <source>
        <dbReference type="Proteomes" id="UP001432146"/>
    </source>
</evidence>
<accession>A0AAW1AGN2</accession>
<dbReference type="EMBL" id="JAWNGG020000014">
    <property type="protein sequence ID" value="KAK9309140.1"/>
    <property type="molecule type" value="Genomic_DNA"/>
</dbReference>
<feature type="transmembrane region" description="Helical" evidence="10">
    <location>
        <begin position="263"/>
        <end position="286"/>
    </location>
</feature>
<sequence>MGTVTRALATVDIQRDLNYQFAWNRYLMKMMGIWPEERKWNRPSSYVVLLPFLTILCFAWVPQTINLPLIAHDLNLVVENLSMCNITVTIAFSKAIIFWMKGESLKNLLKCMANDWATVETKTGRRRMMNIAGISRKITITCISLCYSANVAYGLLRLVFIKSSENRLFFHGYFPYDVTISPNFERTVFGQAIAMICATTIYSTVDTFITMLILHACGQLSNLKEDLMKIHSYDKNNLHMKLKEIVQKHDYVNRFSETVENCFNVMLLIQMLGSIIQLCFQTFQGIMSLEEELEQYMIFQLVFLSLYTVSVMVQLLLYCYIGERLASESTDIADTAYNCEWYSLPPKDARLLLIIMCRSVSSPLKLTAGKFCWFTILLYSQVLRTSAAYISVLYAVRG</sequence>
<dbReference type="PANTHER" id="PTHR21137:SF35">
    <property type="entry name" value="ODORANT RECEPTOR 19A-RELATED"/>
    <property type="match status" value="1"/>
</dbReference>
<feature type="transmembrane region" description="Helical" evidence="10">
    <location>
        <begin position="77"/>
        <end position="100"/>
    </location>
</feature>
<dbReference type="AlphaFoldDB" id="A0AAW1AGN2"/>
<keyword evidence="12" id="KW-1185">Reference proteome</keyword>
<evidence type="ECO:0000256" key="8">
    <source>
        <dbReference type="ARBA" id="ARBA00023170"/>
    </source>
</evidence>
<feature type="transmembrane region" description="Helical" evidence="10">
    <location>
        <begin position="298"/>
        <end position="321"/>
    </location>
</feature>
<feature type="transmembrane region" description="Helical" evidence="10">
    <location>
        <begin position="192"/>
        <end position="214"/>
    </location>
</feature>
<comment type="subcellular location">
    <subcellularLocation>
        <location evidence="1 10">Cell membrane</location>
        <topology evidence="1 10">Multi-pass membrane protein</topology>
    </subcellularLocation>
</comment>
<dbReference type="GO" id="GO:0005886">
    <property type="term" value="C:plasma membrane"/>
    <property type="evidence" value="ECO:0007669"/>
    <property type="project" value="UniProtKB-SubCell"/>
</dbReference>
<evidence type="ECO:0000256" key="4">
    <source>
        <dbReference type="ARBA" id="ARBA00022692"/>
    </source>
</evidence>
<dbReference type="GO" id="GO:0007165">
    <property type="term" value="P:signal transduction"/>
    <property type="evidence" value="ECO:0007669"/>
    <property type="project" value="UniProtKB-KW"/>
</dbReference>
<dbReference type="PANTHER" id="PTHR21137">
    <property type="entry name" value="ODORANT RECEPTOR"/>
    <property type="match status" value="1"/>
</dbReference>
<evidence type="ECO:0000256" key="10">
    <source>
        <dbReference type="RuleBase" id="RU351113"/>
    </source>
</evidence>
<evidence type="ECO:0000256" key="3">
    <source>
        <dbReference type="ARBA" id="ARBA00022606"/>
    </source>
</evidence>
<evidence type="ECO:0000256" key="5">
    <source>
        <dbReference type="ARBA" id="ARBA00022725"/>
    </source>
</evidence>
<comment type="caution">
    <text evidence="11">The sequence shown here is derived from an EMBL/GenBank/DDBJ whole genome shotgun (WGS) entry which is preliminary data.</text>
</comment>
<keyword evidence="6 10" id="KW-1133">Transmembrane helix</keyword>
<keyword evidence="4 10" id="KW-0812">Transmembrane</keyword>
<evidence type="ECO:0000256" key="6">
    <source>
        <dbReference type="ARBA" id="ARBA00022989"/>
    </source>
</evidence>
<keyword evidence="2" id="KW-1003">Cell membrane</keyword>
<reference evidence="11 12" key="1">
    <citation type="submission" date="2024-05" db="EMBL/GenBank/DDBJ databases">
        <title>The nuclear and mitochondrial genome assemblies of Tetragonisca angustula (Apidae: Meliponini), a tiny yet remarkable pollinator in the Neotropics.</title>
        <authorList>
            <person name="Ferrari R."/>
            <person name="Ricardo P.C."/>
            <person name="Dias F.C."/>
            <person name="Araujo N.S."/>
            <person name="Soares D.O."/>
            <person name="Zhou Q.-S."/>
            <person name="Zhu C.-D."/>
            <person name="Coutinho L."/>
            <person name="Airas M.C."/>
            <person name="Batista T.M."/>
        </authorList>
    </citation>
    <scope>NUCLEOTIDE SEQUENCE [LARGE SCALE GENOMIC DNA]</scope>
    <source>
        <strain evidence="11">ASF017062</strain>
        <tissue evidence="11">Abdomen</tissue>
    </source>
</reference>
<comment type="caution">
    <text evidence="10">Lacks conserved residue(s) required for the propagation of feature annotation.</text>
</comment>
<keyword evidence="8 10" id="KW-0675">Receptor</keyword>
<evidence type="ECO:0000313" key="11">
    <source>
        <dbReference type="EMBL" id="KAK9309140.1"/>
    </source>
</evidence>
<evidence type="ECO:0000256" key="2">
    <source>
        <dbReference type="ARBA" id="ARBA00022475"/>
    </source>
</evidence>
<feature type="transmembrane region" description="Helical" evidence="10">
    <location>
        <begin position="138"/>
        <end position="160"/>
    </location>
</feature>
<evidence type="ECO:0000256" key="1">
    <source>
        <dbReference type="ARBA" id="ARBA00004651"/>
    </source>
</evidence>